<name>A0A2K3M0E5_TRIPR</name>
<protein>
    <submittedName>
        <fullName evidence="2">Cysteine-rich receptor-like protein kinase</fullName>
    </submittedName>
</protein>
<gene>
    <name evidence="2" type="ORF">L195_g040315</name>
</gene>
<dbReference type="InterPro" id="IPR043502">
    <property type="entry name" value="DNA/RNA_pol_sf"/>
</dbReference>
<evidence type="ECO:0000259" key="1">
    <source>
        <dbReference type="PROSITE" id="PS50878"/>
    </source>
</evidence>
<proteinExistence type="predicted"/>
<dbReference type="Proteomes" id="UP000236291">
    <property type="component" value="Unassembled WGS sequence"/>
</dbReference>
<keyword evidence="2" id="KW-0808">Transferase</keyword>
<dbReference type="STRING" id="57577.A0A2K3M0E5"/>
<dbReference type="SUPFAM" id="SSF56672">
    <property type="entry name" value="DNA/RNA polymerases"/>
    <property type="match status" value="1"/>
</dbReference>
<comment type="caution">
    <text evidence="2">The sequence shown here is derived from an EMBL/GenBank/DDBJ whole genome shotgun (WGS) entry which is preliminary data.</text>
</comment>
<dbReference type="PANTHER" id="PTHR31635">
    <property type="entry name" value="REVERSE TRANSCRIPTASE DOMAIN-CONTAINING PROTEIN-RELATED"/>
    <property type="match status" value="1"/>
</dbReference>
<keyword evidence="2" id="KW-0675">Receptor</keyword>
<reference evidence="2 3" key="1">
    <citation type="journal article" date="2014" name="Am. J. Bot.">
        <title>Genome assembly and annotation for red clover (Trifolium pratense; Fabaceae).</title>
        <authorList>
            <person name="Istvanek J."/>
            <person name="Jaros M."/>
            <person name="Krenek A."/>
            <person name="Repkova J."/>
        </authorList>
    </citation>
    <scope>NUCLEOTIDE SEQUENCE [LARGE SCALE GENOMIC DNA]</scope>
    <source>
        <strain evidence="3">cv. Tatra</strain>
        <tissue evidence="2">Young leaves</tissue>
    </source>
</reference>
<dbReference type="PROSITE" id="PS50878">
    <property type="entry name" value="RT_POL"/>
    <property type="match status" value="1"/>
</dbReference>
<keyword evidence="2" id="KW-0418">Kinase</keyword>
<dbReference type="Pfam" id="PF00078">
    <property type="entry name" value="RVT_1"/>
    <property type="match status" value="1"/>
</dbReference>
<feature type="domain" description="Reverse transcriptase" evidence="1">
    <location>
        <begin position="227"/>
        <end position="505"/>
    </location>
</feature>
<dbReference type="PANTHER" id="PTHR31635:SF196">
    <property type="entry name" value="REVERSE TRANSCRIPTASE DOMAIN-CONTAINING PROTEIN-RELATED"/>
    <property type="match status" value="1"/>
</dbReference>
<feature type="non-terminal residue" evidence="2">
    <location>
        <position position="537"/>
    </location>
</feature>
<organism evidence="2 3">
    <name type="scientific">Trifolium pratense</name>
    <name type="common">Red clover</name>
    <dbReference type="NCBI Taxonomy" id="57577"/>
    <lineage>
        <taxon>Eukaryota</taxon>
        <taxon>Viridiplantae</taxon>
        <taxon>Streptophyta</taxon>
        <taxon>Embryophyta</taxon>
        <taxon>Tracheophyta</taxon>
        <taxon>Spermatophyta</taxon>
        <taxon>Magnoliopsida</taxon>
        <taxon>eudicotyledons</taxon>
        <taxon>Gunneridae</taxon>
        <taxon>Pentapetalae</taxon>
        <taxon>rosids</taxon>
        <taxon>fabids</taxon>
        <taxon>Fabales</taxon>
        <taxon>Fabaceae</taxon>
        <taxon>Papilionoideae</taxon>
        <taxon>50 kb inversion clade</taxon>
        <taxon>NPAAA clade</taxon>
        <taxon>Hologalegina</taxon>
        <taxon>IRL clade</taxon>
        <taxon>Trifolieae</taxon>
        <taxon>Trifolium</taxon>
    </lineage>
</organism>
<dbReference type="InterPro" id="IPR000477">
    <property type="entry name" value="RT_dom"/>
</dbReference>
<dbReference type="GO" id="GO:0016301">
    <property type="term" value="F:kinase activity"/>
    <property type="evidence" value="ECO:0007669"/>
    <property type="project" value="UniProtKB-KW"/>
</dbReference>
<reference evidence="2 3" key="2">
    <citation type="journal article" date="2017" name="Front. Plant Sci.">
        <title>Gene Classification and Mining of Molecular Markers Useful in Red Clover (Trifolium pratense) Breeding.</title>
        <authorList>
            <person name="Istvanek J."/>
            <person name="Dluhosova J."/>
            <person name="Dluhos P."/>
            <person name="Patkova L."/>
            <person name="Nedelnik J."/>
            <person name="Repkova J."/>
        </authorList>
    </citation>
    <scope>NUCLEOTIDE SEQUENCE [LARGE SCALE GENOMIC DNA]</scope>
    <source>
        <strain evidence="3">cv. Tatra</strain>
        <tissue evidence="2">Young leaves</tissue>
    </source>
</reference>
<sequence length="537" mass="60922">MEMVETFWVNYRVEGWMGFVLKEKLKALKSLIRDWHKQEYGGMEARIEELVEEIRDLDTRGELVGLSIQEVESRKEKFGALWNFLKNKETLMFQRSRSKWLKEGDGNTKFFHNSVKARLKLNLVSALRVGDEWLEVPNLIKEEIFSYFKDHVSSSLRVRPKLEGVTFPRLTEADNTGLISPFSLEEIEEAVKGCDGNKSPGPDGFNFAFLKKFWDMLKGDIRIMFDQFHGNSCLPKNFLSYFVTLIPKVNSPSSISDFRPISLLGCLYKLIAKVLAKRLAKVIDSIIASNQSAFIKGRNLVDGVLVVNEVVELAKKSKKECLIFKVDFEKAYDSVDWGFLEYMLQRCGFCEKWIGWIRVCVFAGNLSVLVNGSPTAEINIQRGLKQGDPLAPFLFLIVVEGLSGVMRKAVELNVFKGFSIGGDSVAISHLQYADDTLCIGEASIENLWTLKAILRGFEMTSGLKVNFWKSGLSGVNVESTFLEMACNFLNCRRGTVPFKYLGLPIGANPKSLATWDPLIQHLRKKLFTWRNKHISLG</sequence>
<evidence type="ECO:0000313" key="3">
    <source>
        <dbReference type="Proteomes" id="UP000236291"/>
    </source>
</evidence>
<dbReference type="AlphaFoldDB" id="A0A2K3M0E5"/>
<dbReference type="EMBL" id="ASHM01045957">
    <property type="protein sequence ID" value="PNX84258.1"/>
    <property type="molecule type" value="Genomic_DNA"/>
</dbReference>
<accession>A0A2K3M0E5</accession>
<dbReference type="CDD" id="cd01650">
    <property type="entry name" value="RT_nLTR_like"/>
    <property type="match status" value="1"/>
</dbReference>
<evidence type="ECO:0000313" key="2">
    <source>
        <dbReference type="EMBL" id="PNX84258.1"/>
    </source>
</evidence>